<name>A0A423SSL1_PENVA</name>
<proteinExistence type="predicted"/>
<evidence type="ECO:0000313" key="3">
    <source>
        <dbReference type="EMBL" id="ROT67185.1"/>
    </source>
</evidence>
<keyword evidence="2" id="KW-0472">Membrane</keyword>
<evidence type="ECO:0000256" key="2">
    <source>
        <dbReference type="SAM" id="Phobius"/>
    </source>
</evidence>
<sequence length="406" mass="44827">MGEQTSKQAEESQRERERRRRIAGDRERPCVRACMRVLYPLLALLPSLSHSPHRHSLLSFPFLLLSTSPPFPSPSCFTISRLSQRCSTKFGCHVASPPSIRKLLPPPSSLSPLPPSFPPRSTPLLHHALRLSLLSLPFLLSLALFFSVFLSPLWFSLSSSPSFPQASLSFPPLLYLSFSLPSVLTPAMLFPPLPFLYYPLFSPFSPSSCSLSLLLLRSPFFLLSSLLLPSHPGLSPLSHPPLPPFPFPPPHPSVLSELNSTVFLFRSSRSSLSSFTSYPPPPSLPSSPPLPPSSPLSSSRDPSPTLSSHLFLLLRSILFFLHFFVSSSSSPPSLRPFFFSPSSPAPFFFLFSLLPLFPPSSFSSPSSHLFSFPLLHLFSPPPPPLLIFCRGRCILQEVHAGKSFCC</sequence>
<feature type="transmembrane region" description="Helical" evidence="2">
    <location>
        <begin position="133"/>
        <end position="155"/>
    </location>
</feature>
<keyword evidence="4" id="KW-1185">Reference proteome</keyword>
<evidence type="ECO:0000256" key="1">
    <source>
        <dbReference type="SAM" id="MobiDB-lite"/>
    </source>
</evidence>
<comment type="caution">
    <text evidence="3">The sequence shown here is derived from an EMBL/GenBank/DDBJ whole genome shotgun (WGS) entry which is preliminary data.</text>
</comment>
<feature type="transmembrane region" description="Helical" evidence="2">
    <location>
        <begin position="175"/>
        <end position="197"/>
    </location>
</feature>
<dbReference type="EMBL" id="QCYY01002835">
    <property type="protein sequence ID" value="ROT67185.1"/>
    <property type="molecule type" value="Genomic_DNA"/>
</dbReference>
<feature type="compositionally biased region" description="Pro residues" evidence="1">
    <location>
        <begin position="278"/>
        <end position="294"/>
    </location>
</feature>
<dbReference type="Proteomes" id="UP000283509">
    <property type="component" value="Unassembled WGS sequence"/>
</dbReference>
<protein>
    <submittedName>
        <fullName evidence="3">Uncharacterized protein</fullName>
    </submittedName>
</protein>
<organism evidence="3 4">
    <name type="scientific">Penaeus vannamei</name>
    <name type="common">Whiteleg shrimp</name>
    <name type="synonym">Litopenaeus vannamei</name>
    <dbReference type="NCBI Taxonomy" id="6689"/>
    <lineage>
        <taxon>Eukaryota</taxon>
        <taxon>Metazoa</taxon>
        <taxon>Ecdysozoa</taxon>
        <taxon>Arthropoda</taxon>
        <taxon>Crustacea</taxon>
        <taxon>Multicrustacea</taxon>
        <taxon>Malacostraca</taxon>
        <taxon>Eumalacostraca</taxon>
        <taxon>Eucarida</taxon>
        <taxon>Decapoda</taxon>
        <taxon>Dendrobranchiata</taxon>
        <taxon>Penaeoidea</taxon>
        <taxon>Penaeidae</taxon>
        <taxon>Penaeus</taxon>
    </lineage>
</organism>
<keyword evidence="2" id="KW-1133">Transmembrane helix</keyword>
<dbReference type="AlphaFoldDB" id="A0A423SSL1"/>
<accession>A0A423SSL1</accession>
<gene>
    <name evidence="3" type="ORF">C7M84_014745</name>
</gene>
<feature type="region of interest" description="Disordered" evidence="1">
    <location>
        <begin position="276"/>
        <end position="301"/>
    </location>
</feature>
<reference evidence="3 4" key="1">
    <citation type="submission" date="2018-04" db="EMBL/GenBank/DDBJ databases">
        <authorList>
            <person name="Zhang X."/>
            <person name="Yuan J."/>
            <person name="Li F."/>
            <person name="Xiang J."/>
        </authorList>
    </citation>
    <scope>NUCLEOTIDE SEQUENCE [LARGE SCALE GENOMIC DNA]</scope>
    <source>
        <tissue evidence="3">Muscle</tissue>
    </source>
</reference>
<feature type="region of interest" description="Disordered" evidence="1">
    <location>
        <begin position="1"/>
        <end position="22"/>
    </location>
</feature>
<keyword evidence="2" id="KW-0812">Transmembrane</keyword>
<evidence type="ECO:0000313" key="4">
    <source>
        <dbReference type="Proteomes" id="UP000283509"/>
    </source>
</evidence>
<feature type="compositionally biased region" description="Basic and acidic residues" evidence="1">
    <location>
        <begin position="8"/>
        <end position="22"/>
    </location>
</feature>
<reference evidence="3 4" key="2">
    <citation type="submission" date="2019-01" db="EMBL/GenBank/DDBJ databases">
        <title>The decoding of complex shrimp genome reveals the adaptation for benthos swimmer, frequently molting mechanism and breeding impact on genome.</title>
        <authorList>
            <person name="Sun Y."/>
            <person name="Gao Y."/>
            <person name="Yu Y."/>
        </authorList>
    </citation>
    <scope>NUCLEOTIDE SEQUENCE [LARGE SCALE GENOMIC DNA]</scope>
    <source>
        <tissue evidence="3">Muscle</tissue>
    </source>
</reference>